<feature type="compositionally biased region" description="Pro residues" evidence="1">
    <location>
        <begin position="155"/>
        <end position="166"/>
    </location>
</feature>
<keyword evidence="5" id="KW-1185">Reference proteome</keyword>
<feature type="domain" description="Putative Flp pilus-assembly TadG-like N-terminal" evidence="3">
    <location>
        <begin position="1"/>
        <end position="38"/>
    </location>
</feature>
<feature type="chain" id="PRO_5010825018" evidence="2">
    <location>
        <begin position="21"/>
        <end position="223"/>
    </location>
</feature>
<dbReference type="KEGG" id="sclf:BB341_09125"/>
<organism evidence="4 5">
    <name type="scientific">Streptomyces clavuligerus</name>
    <dbReference type="NCBI Taxonomy" id="1901"/>
    <lineage>
        <taxon>Bacteria</taxon>
        <taxon>Bacillati</taxon>
        <taxon>Actinomycetota</taxon>
        <taxon>Actinomycetes</taxon>
        <taxon>Kitasatosporales</taxon>
        <taxon>Streptomycetaceae</taxon>
        <taxon>Streptomyces</taxon>
    </lineage>
</organism>
<feature type="compositionally biased region" description="Low complexity" evidence="1">
    <location>
        <begin position="145"/>
        <end position="154"/>
    </location>
</feature>
<accession>B5GTR7</accession>
<dbReference type="AlphaFoldDB" id="B5GTR7"/>
<dbReference type="EMBL" id="CM000913">
    <property type="protein sequence ID" value="EFG08996.1"/>
    <property type="molecule type" value="Genomic_DNA"/>
</dbReference>
<reference evidence="4 5" key="1">
    <citation type="journal article" date="2010" name="Genome Biol. Evol.">
        <title>The sequence of a 1.8-mb bacterial linear plasmid reveals a rich evolutionary reservoir of secondary metabolic pathways.</title>
        <authorList>
            <person name="Medema M.H."/>
            <person name="Trefzer A."/>
            <person name="Kovalchuk A."/>
            <person name="van den Berg M."/>
            <person name="Mueller U."/>
            <person name="Heijne W."/>
            <person name="Wu L."/>
            <person name="Alam M.T."/>
            <person name="Ronning C.M."/>
            <person name="Nierman W.C."/>
            <person name="Bovenberg R.A.L."/>
            <person name="Breitling R."/>
            <person name="Takano E."/>
        </authorList>
    </citation>
    <scope>NUCLEOTIDE SEQUENCE [LARGE SCALE GENOMIC DNA]</scope>
    <source>
        <strain evidence="5">ATCC 27064 / DSM 738 / JCM 4710 / NBRC 13307 / NCIMB 12785 / NRRL 3585 / VKM Ac-602</strain>
    </source>
</reference>
<evidence type="ECO:0000313" key="4">
    <source>
        <dbReference type="EMBL" id="EFG08996.1"/>
    </source>
</evidence>
<evidence type="ECO:0000313" key="5">
    <source>
        <dbReference type="Proteomes" id="UP000002357"/>
    </source>
</evidence>
<dbReference type="eggNOG" id="ENOG5031WU6">
    <property type="taxonomic scope" value="Bacteria"/>
</dbReference>
<gene>
    <name evidence="4" type="ORF">SCLAV_3922</name>
</gene>
<feature type="compositionally biased region" description="Basic and acidic residues" evidence="1">
    <location>
        <begin position="192"/>
        <end position="205"/>
    </location>
</feature>
<dbReference type="InterPro" id="IPR028087">
    <property type="entry name" value="Tad_N"/>
</dbReference>
<name>B5GTR7_STRCL</name>
<feature type="signal peptide" evidence="2">
    <location>
        <begin position="1"/>
        <end position="20"/>
    </location>
</feature>
<feature type="compositionally biased region" description="Acidic residues" evidence="1">
    <location>
        <begin position="174"/>
        <end position="183"/>
    </location>
</feature>
<proteinExistence type="predicted"/>
<dbReference type="Proteomes" id="UP000002357">
    <property type="component" value="Chromosome"/>
</dbReference>
<evidence type="ECO:0000256" key="2">
    <source>
        <dbReference type="SAM" id="SignalP"/>
    </source>
</evidence>
<dbReference type="Pfam" id="PF13400">
    <property type="entry name" value="Tad"/>
    <property type="match status" value="1"/>
</dbReference>
<protein>
    <submittedName>
        <fullName evidence="4">Secreted protein</fullName>
    </submittedName>
</protein>
<evidence type="ECO:0000259" key="3">
    <source>
        <dbReference type="Pfam" id="PF13400"/>
    </source>
</evidence>
<sequence length="223" mass="22927">MVVGLLALALAFFAVGQAGAQRNGTQSGADAAALAAAQESRDGLEDLLAENILDPVFLRDFFDGGAQEQSAPGCAAAGHAAAESLAAANGTALRDCLAPTEGRWGAYVRVESRRAMGDTLLPGVDGDRATATATAVVEPRCGFEPSAGRPGATASPPPPDGPPDGPGDPGSPDEGQEQPEEPAEPVTPGLLRCDDDRDFELDPARPDLLPRMADLFTVRLDRD</sequence>
<dbReference type="STRING" id="1901.BB341_09125"/>
<feature type="region of interest" description="Disordered" evidence="1">
    <location>
        <begin position="139"/>
        <end position="212"/>
    </location>
</feature>
<evidence type="ECO:0000256" key="1">
    <source>
        <dbReference type="SAM" id="MobiDB-lite"/>
    </source>
</evidence>
<dbReference type="OrthoDB" id="4337756at2"/>
<keyword evidence="2" id="KW-0732">Signal</keyword>